<keyword evidence="2" id="KW-1185">Reference proteome</keyword>
<gene>
    <name evidence="1" type="ORF">GWK48_02205</name>
</gene>
<sequence length="342" mass="38535">MLLEENLEKSLGVRRGDTVYINEDLMKLEQLPLISRILNLSLEWRKNLELHGPDESIVKVKGEGETLEASSPLVHGSFPWAFQSIDNNSFVSLAMDLIPCSEGEGFINPSPWEREVIDGGKLARKAPGEVGEGQVKEPDPNFQKIRNLNLFNAKFHYLNPLYISSVGPSSSLSLTTSMISIEGISNSLTLVSNRPFNFSFNSGEIELEENVQIYREGLRNETKPHRLAWNLVNPIIPIDCKPKYRVSLIKIEPSSVVPLYLDYRSSTLTLGILNLESRPVVATIYLAGRLLSTQVVDPRDGHVDKLEPEFDRVKVPVRRWGLLLLKIEIRKLLEGLLKKKSL</sequence>
<reference evidence="1 2" key="1">
    <citation type="submission" date="2020-02" db="EMBL/GenBank/DDBJ databases">
        <title>Comparative genome analysis reveals the metabolism and evolution of the thermophilic archaeal genus Metallosphaera.</title>
        <authorList>
            <person name="Jiang C."/>
        </authorList>
    </citation>
    <scope>NUCLEOTIDE SEQUENCE [LARGE SCALE GENOMIC DNA]</scope>
    <source>
        <strain evidence="1 2">Ric-A</strain>
    </source>
</reference>
<dbReference type="EMBL" id="CP049074">
    <property type="protein sequence ID" value="QKQ99361.1"/>
    <property type="molecule type" value="Genomic_DNA"/>
</dbReference>
<organism evidence="1 2">
    <name type="scientific">Metallosphaera tengchongensis</name>
    <dbReference type="NCBI Taxonomy" id="1532350"/>
    <lineage>
        <taxon>Archaea</taxon>
        <taxon>Thermoproteota</taxon>
        <taxon>Thermoprotei</taxon>
        <taxon>Sulfolobales</taxon>
        <taxon>Sulfolobaceae</taxon>
        <taxon>Metallosphaera</taxon>
    </lineage>
</organism>
<protein>
    <submittedName>
        <fullName evidence="1">Uncharacterized protein</fullName>
    </submittedName>
</protein>
<dbReference type="AlphaFoldDB" id="A0A6N0NRM4"/>
<proteinExistence type="predicted"/>
<accession>A0A6N0NRM4</accession>
<dbReference type="OrthoDB" id="36284at2157"/>
<evidence type="ECO:0000313" key="1">
    <source>
        <dbReference type="EMBL" id="QKQ99361.1"/>
    </source>
</evidence>
<name>A0A6N0NRM4_9CREN</name>
<evidence type="ECO:0000313" key="2">
    <source>
        <dbReference type="Proteomes" id="UP000509301"/>
    </source>
</evidence>
<dbReference type="Proteomes" id="UP000509301">
    <property type="component" value="Chromosome"/>
</dbReference>
<dbReference type="KEGG" id="mten:GWK48_02205"/>